<name>A0A937XGJ9_UNCW3</name>
<dbReference type="AlphaFoldDB" id="A0A937XGJ9"/>
<evidence type="ECO:0000313" key="2">
    <source>
        <dbReference type="Proteomes" id="UP000779900"/>
    </source>
</evidence>
<dbReference type="EMBL" id="VGIR01000039">
    <property type="protein sequence ID" value="MBM3331651.1"/>
    <property type="molecule type" value="Genomic_DNA"/>
</dbReference>
<comment type="caution">
    <text evidence="1">The sequence shown here is derived from an EMBL/GenBank/DDBJ whole genome shotgun (WGS) entry which is preliminary data.</text>
</comment>
<dbReference type="Proteomes" id="UP000779900">
    <property type="component" value="Unassembled WGS sequence"/>
</dbReference>
<organism evidence="1 2">
    <name type="scientific">candidate division WOR-3 bacterium</name>
    <dbReference type="NCBI Taxonomy" id="2052148"/>
    <lineage>
        <taxon>Bacteria</taxon>
        <taxon>Bacteria division WOR-3</taxon>
    </lineage>
</organism>
<evidence type="ECO:0000313" key="1">
    <source>
        <dbReference type="EMBL" id="MBM3331651.1"/>
    </source>
</evidence>
<protein>
    <submittedName>
        <fullName evidence="1">Uncharacterized protein</fullName>
    </submittedName>
</protein>
<gene>
    <name evidence="1" type="ORF">FJY68_07355</name>
</gene>
<sequence>MGKGVRGDQPDHGSRRPVDAAVLLVFGWWPEQVDHFKPQADRRAQFQAQKRLIPDGLKSALPNDQVL</sequence>
<reference evidence="1" key="1">
    <citation type="submission" date="2019-03" db="EMBL/GenBank/DDBJ databases">
        <title>Lake Tanganyika Metagenome-Assembled Genomes (MAGs).</title>
        <authorList>
            <person name="Tran P."/>
        </authorList>
    </citation>
    <scope>NUCLEOTIDE SEQUENCE</scope>
    <source>
        <strain evidence="1">K_DeepCast_150m_m2_040</strain>
    </source>
</reference>
<accession>A0A937XGJ9</accession>
<proteinExistence type="predicted"/>